<name>A0A4R5NS23_9LACO</name>
<organism evidence="2 3">
    <name type="scientific">Secundilactobacillus malefermentans</name>
    <dbReference type="NCBI Taxonomy" id="176292"/>
    <lineage>
        <taxon>Bacteria</taxon>
        <taxon>Bacillati</taxon>
        <taxon>Bacillota</taxon>
        <taxon>Bacilli</taxon>
        <taxon>Lactobacillales</taxon>
        <taxon>Lactobacillaceae</taxon>
        <taxon>Secundilactobacillus</taxon>
    </lineage>
</organism>
<feature type="transmembrane region" description="Helical" evidence="1">
    <location>
        <begin position="88"/>
        <end position="111"/>
    </location>
</feature>
<protein>
    <recommendedName>
        <fullName evidence="4">DUF2798 domain-containing protein</fullName>
    </recommendedName>
</protein>
<dbReference type="STRING" id="1122149.FD44_GL001821"/>
<dbReference type="Proteomes" id="UP000294854">
    <property type="component" value="Unassembled WGS sequence"/>
</dbReference>
<feature type="transmembrane region" description="Helical" evidence="1">
    <location>
        <begin position="49"/>
        <end position="68"/>
    </location>
</feature>
<sequence length="162" mass="18285">MKFFMYLPRNKKEFALFLLLVSVISDNIIAPIITSFEVGFSFQTWKSTLKVLPFIWLVVVVLVILTNAPATWMKDKIVAKGDSFNAHIIVNVLCNVLMMSIILTVVGAWIGQGQLSLDPITHFAYRWPRNFAVSFAVELLIAQPIARQVLYLIHSSQETASN</sequence>
<keyword evidence="1" id="KW-0472">Membrane</keyword>
<proteinExistence type="predicted"/>
<evidence type="ECO:0008006" key="4">
    <source>
        <dbReference type="Google" id="ProtNLM"/>
    </source>
</evidence>
<keyword evidence="3" id="KW-1185">Reference proteome</keyword>
<dbReference type="InterPro" id="IPR021529">
    <property type="entry name" value="DUF2798"/>
</dbReference>
<reference evidence="2 3" key="1">
    <citation type="journal article" date="2019" name="Appl. Microbiol. Biotechnol.">
        <title>Uncovering carbohydrate metabolism through a genotype-phenotype association study of 56 lactic acid bacteria genomes.</title>
        <authorList>
            <person name="Buron-Moles G."/>
            <person name="Chailyan A."/>
            <person name="Dolejs I."/>
            <person name="Forster J."/>
            <person name="Miks M.H."/>
        </authorList>
    </citation>
    <scope>NUCLEOTIDE SEQUENCE [LARGE SCALE GENOMIC DNA]</scope>
    <source>
        <strain evidence="2 3">ATCC 49373</strain>
    </source>
</reference>
<dbReference type="EMBL" id="PUFO01000016">
    <property type="protein sequence ID" value="TDG79928.1"/>
    <property type="molecule type" value="Genomic_DNA"/>
</dbReference>
<gene>
    <name evidence="2" type="ORF">C5L31_002147</name>
</gene>
<accession>A0A4R5NS23</accession>
<keyword evidence="1" id="KW-0812">Transmembrane</keyword>
<evidence type="ECO:0000313" key="3">
    <source>
        <dbReference type="Proteomes" id="UP000294854"/>
    </source>
</evidence>
<dbReference type="Pfam" id="PF11391">
    <property type="entry name" value="DUF2798"/>
    <property type="match status" value="1"/>
</dbReference>
<dbReference type="AlphaFoldDB" id="A0A4R5NS23"/>
<dbReference type="RefSeq" id="WP_010620323.1">
    <property type="nucleotide sequence ID" value="NZ_PUFO01000016.1"/>
</dbReference>
<evidence type="ECO:0000313" key="2">
    <source>
        <dbReference type="EMBL" id="TDG79928.1"/>
    </source>
</evidence>
<comment type="caution">
    <text evidence="2">The sequence shown here is derived from an EMBL/GenBank/DDBJ whole genome shotgun (WGS) entry which is preliminary data.</text>
</comment>
<evidence type="ECO:0000256" key="1">
    <source>
        <dbReference type="SAM" id="Phobius"/>
    </source>
</evidence>
<keyword evidence="1" id="KW-1133">Transmembrane helix</keyword>
<dbReference type="OrthoDB" id="7062363at2"/>